<dbReference type="GO" id="GO:0009535">
    <property type="term" value="C:chloroplast thylakoid membrane"/>
    <property type="evidence" value="ECO:0007669"/>
    <property type="project" value="UniProtKB-SubCell"/>
</dbReference>
<keyword evidence="5 7" id="KW-0793">Thylakoid</keyword>
<protein>
    <recommendedName>
        <fullName evidence="7">Photosystem I reaction center subunit XII</fullName>
    </recommendedName>
    <alternativeName>
        <fullName evidence="7">PSI-M</fullName>
    </alternativeName>
</protein>
<sequence length="33" mass="3450">MASISDIQIVLALVSAFVTSILAARLGVALYRS</sequence>
<dbReference type="Pfam" id="PF07465">
    <property type="entry name" value="PsaM"/>
    <property type="match status" value="1"/>
</dbReference>
<name>A0A291R8G9_9MONI</name>
<dbReference type="HAMAP" id="MF_00828">
    <property type="entry name" value="PSI_PsaM"/>
    <property type="match status" value="1"/>
</dbReference>
<evidence type="ECO:0000256" key="2">
    <source>
        <dbReference type="ARBA" id="ARBA00022692"/>
    </source>
</evidence>
<evidence type="ECO:0000256" key="1">
    <source>
        <dbReference type="ARBA" id="ARBA00022531"/>
    </source>
</evidence>
<dbReference type="SUPFAM" id="SSF81548">
    <property type="entry name" value="Subunit XII of photosystem I reaction centre, PsaM"/>
    <property type="match status" value="1"/>
</dbReference>
<evidence type="ECO:0000256" key="7">
    <source>
        <dbReference type="HAMAP-Rule" id="MF_00828"/>
    </source>
</evidence>
<dbReference type="EMBL" id="MF177095">
    <property type="protein sequence ID" value="ATL58722.1"/>
    <property type="molecule type" value="Genomic_DNA"/>
</dbReference>
<accession>A0A291R8G9</accession>
<dbReference type="NCBIfam" id="TIGR03053">
    <property type="entry name" value="PS_I_psaM"/>
    <property type="match status" value="1"/>
</dbReference>
<comment type="similarity">
    <text evidence="7">Belongs to the PsaM family.</text>
</comment>
<evidence type="ECO:0000313" key="8">
    <source>
        <dbReference type="EMBL" id="ATL58722.1"/>
    </source>
</evidence>
<dbReference type="AlphaFoldDB" id="A0A291R8G9"/>
<dbReference type="InterPro" id="IPR037279">
    <property type="entry name" value="PSI_PsaM_sf"/>
</dbReference>
<evidence type="ECO:0000256" key="6">
    <source>
        <dbReference type="ARBA" id="ARBA00023136"/>
    </source>
</evidence>
<proteinExistence type="inferred from homology"/>
<reference evidence="8" key="1">
    <citation type="submission" date="2017-05" db="EMBL/GenBank/DDBJ databases">
        <authorList>
            <person name="Song R."/>
            <person name="Chenine A.L."/>
            <person name="Ruprecht R.M."/>
        </authorList>
    </citation>
    <scope>NUCLEOTIDE SEQUENCE</scope>
</reference>
<keyword evidence="4 7" id="KW-1133">Transmembrane helix</keyword>
<dbReference type="InterPro" id="IPR010010">
    <property type="entry name" value="PSI_PsaM"/>
</dbReference>
<evidence type="ECO:0000256" key="3">
    <source>
        <dbReference type="ARBA" id="ARBA00022836"/>
    </source>
</evidence>
<keyword evidence="6 7" id="KW-0472">Membrane</keyword>
<keyword evidence="2 7" id="KW-0812">Transmembrane</keyword>
<geneLocation type="chloroplast" evidence="8"/>
<evidence type="ECO:0000256" key="5">
    <source>
        <dbReference type="ARBA" id="ARBA00023078"/>
    </source>
</evidence>
<evidence type="ECO:0000256" key="4">
    <source>
        <dbReference type="ARBA" id="ARBA00022989"/>
    </source>
</evidence>
<keyword evidence="8" id="KW-0150">Chloroplast</keyword>
<gene>
    <name evidence="7" type="primary">psaM</name>
</gene>
<organism evidence="8">
    <name type="scientific">Salvinia cucullata</name>
    <dbReference type="NCBI Taxonomy" id="32188"/>
    <lineage>
        <taxon>Eukaryota</taxon>
        <taxon>Viridiplantae</taxon>
        <taxon>Streptophyta</taxon>
        <taxon>Embryophyta</taxon>
        <taxon>Tracheophyta</taxon>
        <taxon>Polypodiopsida</taxon>
        <taxon>Polypodiidae</taxon>
        <taxon>Salviniales</taxon>
        <taxon>Salviniaceae</taxon>
        <taxon>Salvinia</taxon>
    </lineage>
</organism>
<dbReference type="GO" id="GO:0009522">
    <property type="term" value="C:photosystem I"/>
    <property type="evidence" value="ECO:0007669"/>
    <property type="project" value="UniProtKB-KW"/>
</dbReference>
<keyword evidence="1 7" id="KW-0602">Photosynthesis</keyword>
<comment type="subcellular location">
    <subcellularLocation>
        <location evidence="7">Plastid</location>
        <location evidence="7">Chloroplast thylakoid membrane</location>
        <topology evidence="7">Single-pass membrane protein</topology>
    </subcellularLocation>
</comment>
<keyword evidence="8" id="KW-0934">Plastid</keyword>
<keyword evidence="3 7" id="KW-0603">Photosystem I</keyword>
<dbReference type="GO" id="GO:0015979">
    <property type="term" value="P:photosynthesis"/>
    <property type="evidence" value="ECO:0007669"/>
    <property type="project" value="UniProtKB-UniRule"/>
</dbReference>